<dbReference type="Proteomes" id="UP000007635">
    <property type="component" value="Chromosome XII"/>
</dbReference>
<feature type="domain" description="CFAP74 second Ig-like" evidence="3">
    <location>
        <begin position="634"/>
        <end position="686"/>
    </location>
</feature>
<organism evidence="6 7">
    <name type="scientific">Gasterosteus aculeatus aculeatus</name>
    <name type="common">three-spined stickleback</name>
    <dbReference type="NCBI Taxonomy" id="481459"/>
    <lineage>
        <taxon>Eukaryota</taxon>
        <taxon>Metazoa</taxon>
        <taxon>Chordata</taxon>
        <taxon>Craniata</taxon>
        <taxon>Vertebrata</taxon>
        <taxon>Euteleostomi</taxon>
        <taxon>Actinopterygii</taxon>
        <taxon>Neopterygii</taxon>
        <taxon>Teleostei</taxon>
        <taxon>Neoteleostei</taxon>
        <taxon>Acanthomorphata</taxon>
        <taxon>Eupercaria</taxon>
        <taxon>Perciformes</taxon>
        <taxon>Cottioidei</taxon>
        <taxon>Gasterosteales</taxon>
        <taxon>Gasterosteidae</taxon>
        <taxon>Gasterosteus</taxon>
    </lineage>
</organism>
<accession>G3NPG9</accession>
<dbReference type="Pfam" id="PF24771">
    <property type="entry name" value="Ig_CFAP74_1st"/>
    <property type="match status" value="1"/>
</dbReference>
<dbReference type="Gene3D" id="2.60.40.10">
    <property type="entry name" value="Immunoglobulins"/>
    <property type="match status" value="3"/>
</dbReference>
<name>G3NPG9_GASAC</name>
<dbReference type="PANTHER" id="PTHR22538">
    <property type="entry name" value="CILIA- AND FLAGELLA-ASSOCIATED PROTEIN 74"/>
    <property type="match status" value="1"/>
</dbReference>
<reference evidence="6 7" key="1">
    <citation type="journal article" date="2021" name="G3 (Bethesda)">
        <title>Improved contiguity of the threespine stickleback genome using long-read sequencing.</title>
        <authorList>
            <person name="Nath S."/>
            <person name="Shaw D.E."/>
            <person name="White M.A."/>
        </authorList>
    </citation>
    <scope>NUCLEOTIDE SEQUENCE [LARGE SCALE GENOMIC DNA]</scope>
    <source>
        <strain evidence="6 7">Lake Benthic</strain>
    </source>
</reference>
<feature type="region of interest" description="Disordered" evidence="2">
    <location>
        <begin position="1"/>
        <end position="33"/>
    </location>
</feature>
<evidence type="ECO:0000259" key="5">
    <source>
        <dbReference type="Pfam" id="PF24798"/>
    </source>
</evidence>
<reference evidence="6" key="3">
    <citation type="submission" date="2025-09" db="UniProtKB">
        <authorList>
            <consortium name="Ensembl"/>
        </authorList>
    </citation>
    <scope>IDENTIFICATION</scope>
</reference>
<dbReference type="InterPro" id="IPR013783">
    <property type="entry name" value="Ig-like_fold"/>
</dbReference>
<evidence type="ECO:0000259" key="4">
    <source>
        <dbReference type="Pfam" id="PF24778"/>
    </source>
</evidence>
<feature type="domain" description="CFAP74 fourth Ig-like" evidence="5">
    <location>
        <begin position="880"/>
        <end position="974"/>
    </location>
</feature>
<evidence type="ECO:0000313" key="7">
    <source>
        <dbReference type="Proteomes" id="UP000007635"/>
    </source>
</evidence>
<dbReference type="eggNOG" id="ENOG502QPUP">
    <property type="taxonomic scope" value="Eukaryota"/>
</dbReference>
<protein>
    <submittedName>
        <fullName evidence="6">Cilia and flagella associated protein 74</fullName>
    </submittedName>
</protein>
<keyword evidence="1" id="KW-0175">Coiled coil</keyword>
<feature type="domain" description="CFAP74 third Ig-like" evidence="4">
    <location>
        <begin position="764"/>
        <end position="874"/>
    </location>
</feature>
<dbReference type="Ensembl" id="ENSGACT00000007251.2">
    <property type="protein sequence ID" value="ENSGACP00000007233.2"/>
    <property type="gene ID" value="ENSGACG00000005474.2"/>
</dbReference>
<evidence type="ECO:0000256" key="1">
    <source>
        <dbReference type="SAM" id="Coils"/>
    </source>
</evidence>
<keyword evidence="7" id="KW-1185">Reference proteome</keyword>
<evidence type="ECO:0000256" key="2">
    <source>
        <dbReference type="SAM" id="MobiDB-lite"/>
    </source>
</evidence>
<feature type="region of interest" description="Disordered" evidence="2">
    <location>
        <begin position="441"/>
        <end position="472"/>
    </location>
</feature>
<feature type="coiled-coil region" evidence="1">
    <location>
        <begin position="185"/>
        <end position="241"/>
    </location>
</feature>
<dbReference type="GeneTree" id="ENSGT00900000141054"/>
<evidence type="ECO:0000259" key="3">
    <source>
        <dbReference type="Pfam" id="PF24770"/>
    </source>
</evidence>
<feature type="coiled-coil region" evidence="1">
    <location>
        <begin position="271"/>
        <end position="376"/>
    </location>
</feature>
<sequence>MDVEDRESPFDVASDRCGLPSVHLSTDEDSDEDFSVQGTFTEEELAFPPDLEWLEELYEDDHDDVDGDGDLAVAAVDGKKRRYAETARMFKLRRNLDQLDCFHRQKERDVLKAREELKLRRHNIESLVKHRDNLEREIERQRAADDSVAVFRLRSQHKHLCQELQSEEELEGHVNTGLKQQELVLREVEVELARFSSLRQEVQEEQRVFQAHKNQKASTRLQQERKASQNLQLKMQHLKQKQAAMLKKEEAECQTKIEEGRANRKIAAKYLKETIRRMQRQDAEKQQQRREFLEKRIQAVNSLKSNIAATQESLRVQQSRARVNAQKEEVRQTQLRESLEAQGINSIKHIYQQKQLEEIKRKQAEFEERQKSKRAEIVAKILQEEQQVKSRKRQQALVPKPSTCHKVPLPGRASEKLLRYLAPRPPSAPVERAPNQLIRFSDVSSSSSASSDVEDVEGTVPQEEEHQRLADSLAEPEFSGLWEQNQEKLQNKKRAPVQSEVKQEEAAMGGGALNIPAKKVHGTELKGPPFISKPEVVFFKDFEVGIIYKKKIALTNVSYVTNHCKLLGVSARLKDFLSISFAPPGSLSTGMSCDMQAVFQPTINEDLEGEVHFESALGPFSVPVRCTIKKCEVSVDSQFLDFGSHVVGQTISRIITLTNKGALATLFSLNTSSRLSPETSRVQTASNVSANTRQVRLSIWTSNCSFEGLVREGEIGPFQSLQLEVLFSPTIPGTVKLDFHIIFSDLTSKPVRHNILGDAVSVPVRVVQPSIDLKICMFDRLYQDSIVVQTSSALRLTFEVCPEMRKHMEILPKTAFVQAQCSFNAQLKFLPRSSLSKDAKDLFDSDTGVLEVPMAVEVAGQVMPLHFTVQAVVTSSELRFDRTPVDFGLCSIYQSVKSSVRLTNLSLLPQDFGFLSVPEFIEVQPNDGFGTLLPQETLEIDLIFSAKKAKEYNFQLRCKSGFNRDFILSCRAAGVRPPLQLSHSLVQFGATAIGDKSTAVLHLIHPKKTIPPVGKDAVAPAAPRLFSFSLPEGSDISIAPSAGRLLPGERCLLQVTFRPRLPDQDIQEEALRLLRRVELHRLEEQERSRHAEQEVRIPPLCFHCHVHAGVRTDCRCCICVVSCCVHRLHSAFNTLHLRLQCPAVQPPLVVTSNSAKNVIDFHQVAVGDPSLEKKVCRTYTIKHCFLLERNKHASVTRFSHHWMNPLIYSSPASACCATQILFSDPPPPSTVLKYCEILEVRSQKMTLEMTLSGVAVVPAVTSSHPGGVLDFGHVLQKECATHVLKVSPQRADRRGQKRPARQRLLASLFLSCLIQLHWLRLLVCFHINLNGLSVFSAVPAEGSVAPGRSLDIAVTFRPDHPSVNYSDRLTVELANKIRTLDWTLILIGAASSHNMYLLGGDVLTVPIESLLPPPTTRRPPLKEPELKEKPTTPVLVTLRAGYSAGVITPAVRELQVGCIATQSVKKGGEFQWDNAASLQPLGFSVEPSRGSVEPGHQRTVTVTWVPHMVQTCLPLTLTGDETNVYRVTLMALVSTAAD</sequence>
<proteinExistence type="predicted"/>
<reference evidence="6" key="2">
    <citation type="submission" date="2025-08" db="UniProtKB">
        <authorList>
            <consortium name="Ensembl"/>
        </authorList>
    </citation>
    <scope>IDENTIFICATION</scope>
</reference>
<dbReference type="Pfam" id="PF24798">
    <property type="entry name" value="Ig-CFAP74_4th"/>
    <property type="match status" value="1"/>
</dbReference>
<dbReference type="InParanoid" id="G3NPG9"/>
<dbReference type="OMA" id="LRDKTWC"/>
<dbReference type="AlphaFoldDB" id="G3NPG9"/>
<dbReference type="PANTHER" id="PTHR22538:SF0">
    <property type="entry name" value="CILIA- AND FLAGELLA-ASSOCIATED PROTEIN 74"/>
    <property type="match status" value="1"/>
</dbReference>
<dbReference type="Pfam" id="PF24778">
    <property type="entry name" value="Ig-CFAP74_3rd"/>
    <property type="match status" value="1"/>
</dbReference>
<dbReference type="InterPro" id="IPR056310">
    <property type="entry name" value="Ig-CFAP74_4th"/>
</dbReference>
<dbReference type="Pfam" id="PF24770">
    <property type="entry name" value="Ig-CFAP74_2"/>
    <property type="match status" value="2"/>
</dbReference>
<dbReference type="InterPro" id="IPR056306">
    <property type="entry name" value="Ig-CFAP74_2nd"/>
</dbReference>
<dbReference type="STRING" id="69293.ENSGACP00000007233"/>
<dbReference type="InterPro" id="IPR056307">
    <property type="entry name" value="Ig-CFAP74_3rd"/>
</dbReference>
<feature type="region of interest" description="Disordered" evidence="2">
    <location>
        <begin position="390"/>
        <end position="411"/>
    </location>
</feature>
<feature type="domain" description="CFAP74 second Ig-like" evidence="3">
    <location>
        <begin position="710"/>
        <end position="762"/>
    </location>
</feature>
<feature type="compositionally biased region" description="Low complexity" evidence="2">
    <location>
        <begin position="441"/>
        <end position="451"/>
    </location>
</feature>
<dbReference type="Bgee" id="ENSGACG00000005474">
    <property type="expression patterns" value="Expressed in mesonephros"/>
</dbReference>
<evidence type="ECO:0000313" key="6">
    <source>
        <dbReference type="Ensembl" id="ENSGACP00000007233.2"/>
    </source>
</evidence>